<accession>A0AAD5DNT1</accession>
<reference evidence="2" key="1">
    <citation type="submission" date="2020-11" db="EMBL/GenBank/DDBJ databases">
        <title>Chlorella ohadii genome sequencing and assembly.</title>
        <authorList>
            <person name="Murik O."/>
            <person name="Treves H."/>
            <person name="Kedem I."/>
            <person name="Shotland Y."/>
            <person name="Kaplan A."/>
        </authorList>
    </citation>
    <scope>NUCLEOTIDE SEQUENCE</scope>
    <source>
        <strain evidence="2">1</strain>
    </source>
</reference>
<dbReference type="InterPro" id="IPR036142">
    <property type="entry name" value="ENT_dom-like_sf"/>
</dbReference>
<dbReference type="AlphaFoldDB" id="A0AAD5DNT1"/>
<sequence>MATMAPLGGATLLPPQPLPAVQPPVAVLQAQAQQQARLDAYRKVVRIFMQGAYDLAKEDALASLRSALAISEQEHMAVRQEAVAEVQHQLQLTQPASQPAEPIIYDLGKPTESFEWYHIRGASPEDCVALAAGGRPPYLTGPSLLPRRTRSWSSDEEDSDDDDE</sequence>
<organism evidence="2 3">
    <name type="scientific">Chlorella ohadii</name>
    <dbReference type="NCBI Taxonomy" id="2649997"/>
    <lineage>
        <taxon>Eukaryota</taxon>
        <taxon>Viridiplantae</taxon>
        <taxon>Chlorophyta</taxon>
        <taxon>core chlorophytes</taxon>
        <taxon>Trebouxiophyceae</taxon>
        <taxon>Chlorellales</taxon>
        <taxon>Chlorellaceae</taxon>
        <taxon>Chlorella clade</taxon>
        <taxon>Chlorella</taxon>
    </lineage>
</organism>
<dbReference type="Gene3D" id="1.10.1240.40">
    <property type="entry name" value="ENT domain"/>
    <property type="match status" value="1"/>
</dbReference>
<dbReference type="SUPFAM" id="SSF158639">
    <property type="entry name" value="ENT-like"/>
    <property type="match status" value="1"/>
</dbReference>
<evidence type="ECO:0000256" key="1">
    <source>
        <dbReference type="SAM" id="MobiDB-lite"/>
    </source>
</evidence>
<evidence type="ECO:0000313" key="2">
    <source>
        <dbReference type="EMBL" id="KAI7839145.1"/>
    </source>
</evidence>
<evidence type="ECO:0008006" key="4">
    <source>
        <dbReference type="Google" id="ProtNLM"/>
    </source>
</evidence>
<dbReference type="Proteomes" id="UP001205105">
    <property type="component" value="Unassembled WGS sequence"/>
</dbReference>
<gene>
    <name evidence="2" type="ORF">COHA_007148</name>
</gene>
<name>A0AAD5DNT1_9CHLO</name>
<protein>
    <recommendedName>
        <fullName evidence="4">ENT domain-containing protein</fullName>
    </recommendedName>
</protein>
<dbReference type="EMBL" id="JADXDR010000107">
    <property type="protein sequence ID" value="KAI7839145.1"/>
    <property type="molecule type" value="Genomic_DNA"/>
</dbReference>
<feature type="region of interest" description="Disordered" evidence="1">
    <location>
        <begin position="133"/>
        <end position="164"/>
    </location>
</feature>
<proteinExistence type="predicted"/>
<keyword evidence="3" id="KW-1185">Reference proteome</keyword>
<evidence type="ECO:0000313" key="3">
    <source>
        <dbReference type="Proteomes" id="UP001205105"/>
    </source>
</evidence>
<feature type="compositionally biased region" description="Acidic residues" evidence="1">
    <location>
        <begin position="154"/>
        <end position="164"/>
    </location>
</feature>
<comment type="caution">
    <text evidence="2">The sequence shown here is derived from an EMBL/GenBank/DDBJ whole genome shotgun (WGS) entry which is preliminary data.</text>
</comment>